<organism evidence="4">
    <name type="scientific">Metarhizium acridum (strain CQMa 102)</name>
    <dbReference type="NCBI Taxonomy" id="655827"/>
    <lineage>
        <taxon>Eukaryota</taxon>
        <taxon>Fungi</taxon>
        <taxon>Dikarya</taxon>
        <taxon>Ascomycota</taxon>
        <taxon>Pezizomycotina</taxon>
        <taxon>Sordariomycetes</taxon>
        <taxon>Hypocreomycetidae</taxon>
        <taxon>Hypocreales</taxon>
        <taxon>Clavicipitaceae</taxon>
        <taxon>Metarhizium</taxon>
    </lineage>
</organism>
<evidence type="ECO:0000256" key="1">
    <source>
        <dbReference type="SAM" id="Coils"/>
    </source>
</evidence>
<dbReference type="EMBL" id="GL698513">
    <property type="protein sequence ID" value="EFY88289.1"/>
    <property type="molecule type" value="Genomic_DNA"/>
</dbReference>
<dbReference type="AlphaFoldDB" id="E9E6Z4"/>
<feature type="region of interest" description="Disordered" evidence="2">
    <location>
        <begin position="226"/>
        <end position="246"/>
    </location>
</feature>
<dbReference type="Proteomes" id="UP000002499">
    <property type="component" value="Unassembled WGS sequence"/>
</dbReference>
<feature type="compositionally biased region" description="Low complexity" evidence="2">
    <location>
        <begin position="235"/>
        <end position="246"/>
    </location>
</feature>
<evidence type="ECO:0000256" key="2">
    <source>
        <dbReference type="SAM" id="MobiDB-lite"/>
    </source>
</evidence>
<feature type="compositionally biased region" description="Polar residues" evidence="2">
    <location>
        <begin position="775"/>
        <end position="785"/>
    </location>
</feature>
<feature type="compositionally biased region" description="Pro residues" evidence="2">
    <location>
        <begin position="106"/>
        <end position="118"/>
    </location>
</feature>
<dbReference type="eggNOG" id="ENOG502SY8H">
    <property type="taxonomic scope" value="Eukaryota"/>
</dbReference>
<dbReference type="RefSeq" id="XP_007811970.1">
    <property type="nucleotide sequence ID" value="XM_007813779.1"/>
</dbReference>
<feature type="compositionally biased region" description="Basic and acidic residues" evidence="2">
    <location>
        <begin position="48"/>
        <end position="64"/>
    </location>
</feature>
<sequence length="814" mass="92229">MQSATFRAVATSTRHHDMDIVASDHAVQSDMSASTDRLMEKLATTASSRDDDDMKGSDSWKLHSDTSTASSRVTTPDPQPPPISRPSLSSRTTETHTPHASRTPAIPIPGALPPPPPPPRHRDPQYSQQFNQPRQVPELPLNLAPVPNIGTNEETHILSQSFPLPDGFRFDRAPQAPLPYAFPPPPRFLAEKLDTNHQRFSLPATHRNSQPQSESSTNVLFRQYPSPSITRSNESPMQLQSSSCSSQGFNKTLQFIPCPETSKEASSSEYSSQEDTFAYRNARQFPPQLPAQPNQHLSTRRNRSSATNRITNWVSEYEKSHSPARLRRQEGTTPTLSDLLESEAARSQSSAVSSHAAVEHLWKQLKQKRAKLQDIRKHMTQRRQELRNLRLRKDDADNAFMAVLRPLLVSQRSDVLSSSLKILDSRMAAMLKLREEYHFSEASYESLELDLDEEEQELSGLETKFFSILAAGQDCHAEQSEPTRTSTTDATRGADSETPYFLIGISADKSLEDVHPLYHKFSTAVGNLENAKEEYEDLLLMNSEYEEDRALREGTGRNINLDAEEFFAELPKEKSRMEGVINELESEVQRLRLLCEEKGAMKKFLPLQMSYLLNPDMVYEDMVLEDTRDILEKYKTVKHPRYSELLAQKSHLLDGPVPLTAKQALSTVSTLPYNDPLKSQKQHLAAKEYAIESLVQSYDSDSKADLVNRWILQQLRQSPLNALLLQSVFGSECGLKVRDYWRWQCDVLYYWWRDDTMSSGEEMDKNYGSEMSEYSARQGSPQKSRAASDGELHFKPPTLKTFRHVKSSDILGLN</sequence>
<gene>
    <name evidence="3" type="ORF">MAC_05630</name>
</gene>
<proteinExistence type="predicted"/>
<dbReference type="OrthoDB" id="3553547at2759"/>
<feature type="region of interest" description="Disordered" evidence="2">
    <location>
        <begin position="1"/>
        <end position="131"/>
    </location>
</feature>
<name>E9E6Z4_METAQ</name>
<dbReference type="KEGG" id="maw:19249941"/>
<keyword evidence="4" id="KW-1185">Reference proteome</keyword>
<feature type="coiled-coil region" evidence="1">
    <location>
        <begin position="369"/>
        <end position="399"/>
    </location>
</feature>
<dbReference type="InParanoid" id="E9E6Z4"/>
<feature type="region of interest" description="Disordered" evidence="2">
    <location>
        <begin position="769"/>
        <end position="795"/>
    </location>
</feature>
<feature type="coiled-coil region" evidence="1">
    <location>
        <begin position="437"/>
        <end position="464"/>
    </location>
</feature>
<protein>
    <submittedName>
        <fullName evidence="3">Uncharacterized protein</fullName>
    </submittedName>
</protein>
<dbReference type="GeneID" id="19249941"/>
<evidence type="ECO:0000313" key="3">
    <source>
        <dbReference type="EMBL" id="EFY88289.1"/>
    </source>
</evidence>
<evidence type="ECO:0000313" key="4">
    <source>
        <dbReference type="Proteomes" id="UP000002499"/>
    </source>
</evidence>
<accession>E9E6Z4</accession>
<feature type="region of interest" description="Disordered" evidence="2">
    <location>
        <begin position="285"/>
        <end position="306"/>
    </location>
</feature>
<dbReference type="OMA" id="WRWQCDV"/>
<feature type="coiled-coil region" evidence="1">
    <location>
        <begin position="574"/>
        <end position="601"/>
    </location>
</feature>
<keyword evidence="1" id="KW-0175">Coiled coil</keyword>
<dbReference type="HOGENOM" id="CLU_017007_0_0_1"/>
<reference evidence="3 4" key="1">
    <citation type="journal article" date="2011" name="PLoS Genet.">
        <title>Genome sequencing and comparative transcriptomics of the model entomopathogenic fungi Metarhizium anisopliae and M. acridum.</title>
        <authorList>
            <person name="Gao Q."/>
            <person name="Jin K."/>
            <person name="Ying S.H."/>
            <person name="Zhang Y."/>
            <person name="Xiao G."/>
            <person name="Shang Y."/>
            <person name="Duan Z."/>
            <person name="Hu X."/>
            <person name="Xie X.Q."/>
            <person name="Zhou G."/>
            <person name="Peng G."/>
            <person name="Luo Z."/>
            <person name="Huang W."/>
            <person name="Wang B."/>
            <person name="Fang W."/>
            <person name="Wang S."/>
            <person name="Zhong Y."/>
            <person name="Ma L.J."/>
            <person name="St Leger R.J."/>
            <person name="Zhao G.P."/>
            <person name="Pei Y."/>
            <person name="Feng M.G."/>
            <person name="Xia Y."/>
            <person name="Wang C."/>
        </authorList>
    </citation>
    <scope>NUCLEOTIDE SEQUENCE [LARGE SCALE GENOMIC DNA]</scope>
    <source>
        <strain evidence="3 4">CQMa 102</strain>
    </source>
</reference>